<name>A0A0U1LRT6_TALIS</name>
<evidence type="ECO:0000259" key="4">
    <source>
        <dbReference type="Pfam" id="PF10187"/>
    </source>
</evidence>
<dbReference type="EMBL" id="CVMT01000002">
    <property type="protein sequence ID" value="CRG85150.1"/>
    <property type="molecule type" value="Genomic_DNA"/>
</dbReference>
<sequence>MSSGFVSAGTLDEPVERDDEWRRVQQELEEERRQKAELGKQDGGKSLYEVLQQNKMAKQEAFEESIRLKNQFRSLDEDEVEFLDSILESTRAQEAAVKKETAEQLAEFHRQREEAERSLLDDPSSEKAGPGGTAKSPGEEEQWARSGKKRKRNKKDLLFPTKTRKSSAGEDVAAGVAHKAIDEPIKKGSTPATKLSTKLDIPPPKGAEASRAIEKDSRKGSEAKGGNPAPEHEERQQKPQTSSSLGLVSYGSDDDSD</sequence>
<evidence type="ECO:0000256" key="1">
    <source>
        <dbReference type="ARBA" id="ARBA00004123"/>
    </source>
</evidence>
<feature type="region of interest" description="Disordered" evidence="3">
    <location>
        <begin position="98"/>
        <end position="257"/>
    </location>
</feature>
<dbReference type="STRING" id="28573.A0A0U1LRT6"/>
<accession>A0A0U1LRT6</accession>
<feature type="compositionally biased region" description="Basic and acidic residues" evidence="3">
    <location>
        <begin position="98"/>
        <end position="120"/>
    </location>
</feature>
<keyword evidence="6" id="KW-1185">Reference proteome</keyword>
<gene>
    <name evidence="5" type="ORF">PISL3812_02275</name>
</gene>
<dbReference type="InterPro" id="IPR019331">
    <property type="entry name" value="FAM192A/Fyv6_N"/>
</dbReference>
<feature type="domain" description="FAM192A/Fyv6 N-terminal" evidence="4">
    <location>
        <begin position="5"/>
        <end position="109"/>
    </location>
</feature>
<dbReference type="GO" id="GO:0005634">
    <property type="term" value="C:nucleus"/>
    <property type="evidence" value="ECO:0007669"/>
    <property type="project" value="UniProtKB-SubCell"/>
</dbReference>
<evidence type="ECO:0000313" key="6">
    <source>
        <dbReference type="Proteomes" id="UP000054383"/>
    </source>
</evidence>
<organism evidence="5 6">
    <name type="scientific">Talaromyces islandicus</name>
    <name type="common">Penicillium islandicum</name>
    <dbReference type="NCBI Taxonomy" id="28573"/>
    <lineage>
        <taxon>Eukaryota</taxon>
        <taxon>Fungi</taxon>
        <taxon>Dikarya</taxon>
        <taxon>Ascomycota</taxon>
        <taxon>Pezizomycotina</taxon>
        <taxon>Eurotiomycetes</taxon>
        <taxon>Eurotiomycetidae</taxon>
        <taxon>Eurotiales</taxon>
        <taxon>Trichocomaceae</taxon>
        <taxon>Talaromyces</taxon>
        <taxon>Talaromyces sect. Islandici</taxon>
    </lineage>
</organism>
<dbReference type="Pfam" id="PF10187">
    <property type="entry name" value="FAM192A_Fyv6_N"/>
    <property type="match status" value="1"/>
</dbReference>
<dbReference type="PANTHER" id="PTHR13495">
    <property type="entry name" value="NEFA-INTERACTING NUCLEAR PROTEIN NIP30"/>
    <property type="match status" value="1"/>
</dbReference>
<proteinExistence type="predicted"/>
<protein>
    <recommendedName>
        <fullName evidence="4">FAM192A/Fyv6 N-terminal domain-containing protein</fullName>
    </recommendedName>
</protein>
<dbReference type="PANTHER" id="PTHR13495:SF0">
    <property type="entry name" value="PSME3-INTERACTING PROTEIN"/>
    <property type="match status" value="1"/>
</dbReference>
<dbReference type="OrthoDB" id="75807at2759"/>
<dbReference type="OMA" id="RYKLHVA"/>
<dbReference type="Proteomes" id="UP000054383">
    <property type="component" value="Unassembled WGS sequence"/>
</dbReference>
<evidence type="ECO:0000256" key="3">
    <source>
        <dbReference type="SAM" id="MobiDB-lite"/>
    </source>
</evidence>
<keyword evidence="2" id="KW-0539">Nucleus</keyword>
<feature type="region of interest" description="Disordered" evidence="3">
    <location>
        <begin position="1"/>
        <end position="20"/>
    </location>
</feature>
<comment type="subcellular location">
    <subcellularLocation>
        <location evidence="1">Nucleus</location>
    </subcellularLocation>
</comment>
<dbReference type="AlphaFoldDB" id="A0A0U1LRT6"/>
<evidence type="ECO:0000313" key="5">
    <source>
        <dbReference type="EMBL" id="CRG85150.1"/>
    </source>
</evidence>
<dbReference type="InterPro" id="IPR039845">
    <property type="entry name" value="FAM192A"/>
</dbReference>
<reference evidence="5 6" key="1">
    <citation type="submission" date="2015-04" db="EMBL/GenBank/DDBJ databases">
        <authorList>
            <person name="Syromyatnikov M.Y."/>
            <person name="Popov V.N."/>
        </authorList>
    </citation>
    <scope>NUCLEOTIDE SEQUENCE [LARGE SCALE GENOMIC DNA]</scope>
    <source>
        <strain evidence="5">WF-38-12</strain>
    </source>
</reference>
<evidence type="ECO:0000256" key="2">
    <source>
        <dbReference type="ARBA" id="ARBA00023242"/>
    </source>
</evidence>
<feature type="compositionally biased region" description="Basic and acidic residues" evidence="3">
    <location>
        <begin position="211"/>
        <end position="222"/>
    </location>
</feature>